<protein>
    <submittedName>
        <fullName evidence="1">Uncharacterized protein</fullName>
    </submittedName>
</protein>
<proteinExistence type="predicted"/>
<organism evidence="1 2">
    <name type="scientific">Methylorubrum extorquens (strain ATCC 14718 / DSM 1338 / JCM 2805 / NCIMB 9133 / AM1)</name>
    <name type="common">Methylobacterium extorquens</name>
    <dbReference type="NCBI Taxonomy" id="272630"/>
    <lineage>
        <taxon>Bacteria</taxon>
        <taxon>Pseudomonadati</taxon>
        <taxon>Pseudomonadota</taxon>
        <taxon>Alphaproteobacteria</taxon>
        <taxon>Hyphomicrobiales</taxon>
        <taxon>Methylobacteriaceae</taxon>
        <taxon>Methylorubrum</taxon>
    </lineage>
</organism>
<evidence type="ECO:0000313" key="1">
    <source>
        <dbReference type="EMBL" id="ACS41646.1"/>
    </source>
</evidence>
<dbReference type="Proteomes" id="UP000009081">
    <property type="component" value="Chromosome"/>
</dbReference>
<keyword evidence="2" id="KW-1185">Reference proteome</keyword>
<accession>C5B0Q9</accession>
<dbReference type="HOGENOM" id="CLU_2844816_0_0_5"/>
<dbReference type="AlphaFoldDB" id="C5B0Q9"/>
<reference evidence="1 2" key="1">
    <citation type="journal article" date="2009" name="PLoS ONE">
        <title>Methylobacterium genome sequences: a reference blueprint to investigate microbial metabolism of C1 compounds from natural and industrial sources.</title>
        <authorList>
            <person name="Vuilleumier S."/>
            <person name="Chistoserdova L."/>
            <person name="Lee M.-C."/>
            <person name="Bringel F."/>
            <person name="Lajus A."/>
            <person name="Zhou Y."/>
            <person name="Gourion B."/>
            <person name="Barbe V."/>
            <person name="Chang J."/>
            <person name="Cruveiller S."/>
            <person name="Dossat C."/>
            <person name="Gillett W."/>
            <person name="Gruffaz C."/>
            <person name="Haugen E."/>
            <person name="Hourcade E."/>
            <person name="Levy R."/>
            <person name="Mangenot S."/>
            <person name="Muller E."/>
            <person name="Nadalig T."/>
            <person name="Pagni M."/>
            <person name="Penny C."/>
            <person name="Peyraud R."/>
            <person name="Robinson D.G."/>
            <person name="Roche D."/>
            <person name="Rouy Z."/>
            <person name="Saenampechek C."/>
            <person name="Salvignol G."/>
            <person name="Vallenet D."/>
            <person name="Wu Z."/>
            <person name="Marx C.J."/>
            <person name="Vorholt J.A."/>
            <person name="Olson M.V."/>
            <person name="Kaul R."/>
            <person name="Weissenbach J."/>
            <person name="Medigue C."/>
            <person name="Lidstrom M.E."/>
        </authorList>
    </citation>
    <scope>NUCLEOTIDE SEQUENCE [LARGE SCALE GENOMIC DNA]</scope>
    <source>
        <strain evidence="2">ATCC 14718 / DSM 1338 / JCM 2805 / NCIMB 9133 / AM1</strain>
    </source>
</reference>
<dbReference type="RefSeq" id="WP_015857160.1">
    <property type="nucleotide sequence ID" value="NC_012808.1"/>
</dbReference>
<dbReference type="KEGG" id="mea:Mex_1p3964"/>
<dbReference type="STRING" id="272630.MexAM1_META1p3964"/>
<gene>
    <name evidence="1" type="ordered locus">MexAM1_META1p3964</name>
</gene>
<name>C5B0Q9_METEA</name>
<evidence type="ECO:0000313" key="2">
    <source>
        <dbReference type="Proteomes" id="UP000009081"/>
    </source>
</evidence>
<dbReference type="EMBL" id="CP001510">
    <property type="protein sequence ID" value="ACS41646.1"/>
    <property type="molecule type" value="Genomic_DNA"/>
</dbReference>
<sequence length="65" mass="7153">MSARSPIISLRDGLMQKSIDSHFRSAGNRGVAQAASIIKAWNLWASNRKGTALQWQADETFPLPV</sequence>